<organism evidence="2 3">
    <name type="scientific">Nannocystis pusilla</name>
    <dbReference type="NCBI Taxonomy" id="889268"/>
    <lineage>
        <taxon>Bacteria</taxon>
        <taxon>Pseudomonadati</taxon>
        <taxon>Myxococcota</taxon>
        <taxon>Polyangia</taxon>
        <taxon>Nannocystales</taxon>
        <taxon>Nannocystaceae</taxon>
        <taxon>Nannocystis</taxon>
    </lineage>
</organism>
<evidence type="ECO:0000313" key="2">
    <source>
        <dbReference type="EMBL" id="MCY1006019.1"/>
    </source>
</evidence>
<protein>
    <submittedName>
        <fullName evidence="2">Uncharacterized protein</fullName>
    </submittedName>
</protein>
<reference evidence="2" key="1">
    <citation type="submission" date="2022-11" db="EMBL/GenBank/DDBJ databases">
        <title>Minimal conservation of predation-associated metabolite biosynthetic gene clusters underscores biosynthetic potential of Myxococcota including descriptions for ten novel species: Archangium lansinium sp. nov., Myxococcus landrumus sp. nov., Nannocystis bai.</title>
        <authorList>
            <person name="Ahearne A."/>
            <person name="Stevens C."/>
            <person name="Phillips K."/>
        </authorList>
    </citation>
    <scope>NUCLEOTIDE SEQUENCE</scope>
    <source>
        <strain evidence="2">Na p29</strain>
    </source>
</reference>
<proteinExistence type="predicted"/>
<accession>A0A9X3EL09</accession>
<sequence>MIGEAGHGEHRGGARRRSVRGRGFLGVDELAVDLVDDEEDAGLHAHLAERGEVGGAQHHAGRVARRGDDEGAGLRGDGRPHALGRDREALARVGGDGHDVDAEEVREAAVVGVVGLGDEDLIADVAGGGDGEQERLAAADGDEDLARGDGAAAARGVEAVVVLGQSCPIGQVALGRAVGDDALVVGPVGGEHRLHGGEVGLADVEVMHGDPARPRLIGVGGEAADRGRGGVEPAAGQAGCGHGQAECETVCRR</sequence>
<name>A0A9X3EL09_9BACT</name>
<dbReference type="AlphaFoldDB" id="A0A9X3EL09"/>
<feature type="region of interest" description="Disordered" evidence="1">
    <location>
        <begin position="50"/>
        <end position="82"/>
    </location>
</feature>
<evidence type="ECO:0000256" key="1">
    <source>
        <dbReference type="SAM" id="MobiDB-lite"/>
    </source>
</evidence>
<dbReference type="Proteomes" id="UP001150924">
    <property type="component" value="Unassembled WGS sequence"/>
</dbReference>
<comment type="caution">
    <text evidence="2">The sequence shown here is derived from an EMBL/GenBank/DDBJ whole genome shotgun (WGS) entry which is preliminary data.</text>
</comment>
<keyword evidence="3" id="KW-1185">Reference proteome</keyword>
<dbReference type="EMBL" id="JAPNKE010000002">
    <property type="protein sequence ID" value="MCY1006019.1"/>
    <property type="molecule type" value="Genomic_DNA"/>
</dbReference>
<evidence type="ECO:0000313" key="3">
    <source>
        <dbReference type="Proteomes" id="UP001150924"/>
    </source>
</evidence>
<gene>
    <name evidence="2" type="ORF">OV079_10680</name>
</gene>